<proteinExistence type="predicted"/>
<gene>
    <name evidence="1" type="ORF">LYNGBM3L_15060</name>
</gene>
<reference evidence="2" key="1">
    <citation type="journal article" date="2011" name="Proc. Natl. Acad. Sci. U.S.A.">
        <title>Genomic insights into the physiology and ecology of the marine filamentous cyanobacterium Lyngbya majuscula.</title>
        <authorList>
            <person name="Jones A.C."/>
            <person name="Monroe E.A."/>
            <person name="Podell S."/>
            <person name="Hess W.R."/>
            <person name="Klages S."/>
            <person name="Esquenazi E."/>
            <person name="Niessen S."/>
            <person name="Hoover H."/>
            <person name="Rothmann M."/>
            <person name="Lasken R.S."/>
            <person name="Yates J.R.III."/>
            <person name="Reinhardt R."/>
            <person name="Kube M."/>
            <person name="Burkart M.D."/>
            <person name="Allen E.E."/>
            <person name="Dorrestein P.C."/>
            <person name="Gerwick W.H."/>
            <person name="Gerwick L."/>
        </authorList>
    </citation>
    <scope>NUCLEOTIDE SEQUENCE [LARGE SCALE GENOMIC DNA]</scope>
    <source>
        <strain evidence="2">3L</strain>
    </source>
</reference>
<sequence length="20" mass="2242">DVLIFDRGKKPIAITEIGKK</sequence>
<evidence type="ECO:0000313" key="2">
    <source>
        <dbReference type="Proteomes" id="UP000003959"/>
    </source>
</evidence>
<dbReference type="EMBL" id="GL890916">
    <property type="protein sequence ID" value="EGJ32550.1"/>
    <property type="molecule type" value="Genomic_DNA"/>
</dbReference>
<keyword evidence="2" id="KW-1185">Reference proteome</keyword>
<feature type="non-terminal residue" evidence="1">
    <location>
        <position position="1"/>
    </location>
</feature>
<name>F4XS79_9CYAN</name>
<dbReference type="HOGENOM" id="CLU_3429140_0_0_3"/>
<protein>
    <submittedName>
        <fullName evidence="1">Uncharacterized protein</fullName>
    </submittedName>
</protein>
<dbReference type="AlphaFoldDB" id="F4XS79"/>
<organism evidence="1 2">
    <name type="scientific">Moorena producens 3L</name>
    <dbReference type="NCBI Taxonomy" id="489825"/>
    <lineage>
        <taxon>Bacteria</taxon>
        <taxon>Bacillati</taxon>
        <taxon>Cyanobacteriota</taxon>
        <taxon>Cyanophyceae</taxon>
        <taxon>Coleofasciculales</taxon>
        <taxon>Coleofasciculaceae</taxon>
        <taxon>Moorena</taxon>
    </lineage>
</organism>
<dbReference type="Proteomes" id="UP000003959">
    <property type="component" value="Unassembled WGS sequence"/>
</dbReference>
<evidence type="ECO:0000313" key="1">
    <source>
        <dbReference type="EMBL" id="EGJ32550.1"/>
    </source>
</evidence>
<accession>F4XS79</accession>